<reference evidence="3 4" key="1">
    <citation type="submission" date="2023-05" db="EMBL/GenBank/DDBJ databases">
        <title>Metabolic capabilities are highly conserved among human nasal-associated Corynebacterium species in pangenomic analyses.</title>
        <authorList>
            <person name="Tran T.H."/>
            <person name="Roberts A.Q."/>
            <person name="Escapa I.F."/>
            <person name="Gao W."/>
            <person name="Conlan S."/>
            <person name="Kong H."/>
            <person name="Segre J.A."/>
            <person name="Kelly M.S."/>
            <person name="Lemon K.P."/>
        </authorList>
    </citation>
    <scope>NUCLEOTIDE SEQUENCE [LARGE SCALE GENOMIC DNA]</scope>
    <source>
        <strain evidence="3 4">KPL2811</strain>
    </source>
</reference>
<dbReference type="Proteomes" id="UP001243856">
    <property type="component" value="Unassembled WGS sequence"/>
</dbReference>
<evidence type="ECO:0000256" key="1">
    <source>
        <dbReference type="ARBA" id="ARBA00006479"/>
    </source>
</evidence>
<sequence length="411" mass="43384">MDAPGQATGKATGKATGNAGNAAESFPQPQAFGQPTTPAAKCLYVIRQNSVISRADLITATGLSQPTITRAITTLLAEGYVVAREDLARSHGRGRPTTPVELAKPQWMLAGIAVGTKETFLSVFDIRGRTIRESTIDTPVAQLSESDFIQHIMAGLHRLVTGLEHTLLSVGVTTSGQVSRDGVVSAPNLGWEQVDVAAALRYQFSVPVSVSSAVPAILGSEMQAGDLLVTDDADRTLVLFADDSLGAAFTNTLGVHPIEILPTVSDDTLGFAEAAPEKSLITSSILARITEKFPELDPAPATLAQAVALAADNEGVREILDARASALARLTVDLVKKYRISTAVVAGSAFVDDSRAPKLFAATVREIMTTAKAPKMRMIPTHEEVVRSITRAAALDQMLREPLDLVPSDTA</sequence>
<feature type="region of interest" description="Disordered" evidence="2">
    <location>
        <begin position="1"/>
        <end position="32"/>
    </location>
</feature>
<name>A0ABT7G4P9_9CORY</name>
<comment type="similarity">
    <text evidence="1">Belongs to the ROK (NagC/XylR) family.</text>
</comment>
<evidence type="ECO:0000256" key="2">
    <source>
        <dbReference type="SAM" id="MobiDB-lite"/>
    </source>
</evidence>
<feature type="compositionally biased region" description="Low complexity" evidence="2">
    <location>
        <begin position="7"/>
        <end position="23"/>
    </location>
</feature>
<dbReference type="InterPro" id="IPR036388">
    <property type="entry name" value="WH-like_DNA-bd_sf"/>
</dbReference>
<proteinExistence type="inferred from homology"/>
<evidence type="ECO:0000313" key="4">
    <source>
        <dbReference type="Proteomes" id="UP001243856"/>
    </source>
</evidence>
<dbReference type="PANTHER" id="PTHR18964">
    <property type="entry name" value="ROK (REPRESSOR, ORF, KINASE) FAMILY"/>
    <property type="match status" value="1"/>
</dbReference>
<dbReference type="PANTHER" id="PTHR18964:SF149">
    <property type="entry name" value="BIFUNCTIONAL UDP-N-ACETYLGLUCOSAMINE 2-EPIMERASE_N-ACETYLMANNOSAMINE KINASE"/>
    <property type="match status" value="1"/>
</dbReference>
<comment type="caution">
    <text evidence="3">The sequence shown here is derived from an EMBL/GenBank/DDBJ whole genome shotgun (WGS) entry which is preliminary data.</text>
</comment>
<dbReference type="RefSeq" id="WP_284576192.1">
    <property type="nucleotide sequence ID" value="NZ_JASNVE010000015.1"/>
</dbReference>
<protein>
    <submittedName>
        <fullName evidence="3">ROK family protein</fullName>
    </submittedName>
</protein>
<dbReference type="Gene3D" id="1.10.10.10">
    <property type="entry name" value="Winged helix-like DNA-binding domain superfamily/Winged helix DNA-binding domain"/>
    <property type="match status" value="1"/>
</dbReference>
<dbReference type="InterPro" id="IPR036390">
    <property type="entry name" value="WH_DNA-bd_sf"/>
</dbReference>
<gene>
    <name evidence="3" type="ORF">QPX45_08910</name>
</gene>
<accession>A0ABT7G4P9</accession>
<dbReference type="SUPFAM" id="SSF46785">
    <property type="entry name" value="Winged helix' DNA-binding domain"/>
    <property type="match status" value="1"/>
</dbReference>
<evidence type="ECO:0000313" key="3">
    <source>
        <dbReference type="EMBL" id="MDK4301353.1"/>
    </source>
</evidence>
<organism evidence="3 4">
    <name type="scientific">Corynebacterium propinquum</name>
    <dbReference type="NCBI Taxonomy" id="43769"/>
    <lineage>
        <taxon>Bacteria</taxon>
        <taxon>Bacillati</taxon>
        <taxon>Actinomycetota</taxon>
        <taxon>Actinomycetes</taxon>
        <taxon>Mycobacteriales</taxon>
        <taxon>Corynebacteriaceae</taxon>
        <taxon>Corynebacterium</taxon>
    </lineage>
</organism>
<dbReference type="InterPro" id="IPR043129">
    <property type="entry name" value="ATPase_NBD"/>
</dbReference>
<keyword evidence="4" id="KW-1185">Reference proteome</keyword>
<dbReference type="Gene3D" id="3.30.420.40">
    <property type="match status" value="1"/>
</dbReference>
<dbReference type="SUPFAM" id="SSF53067">
    <property type="entry name" value="Actin-like ATPase domain"/>
    <property type="match status" value="1"/>
</dbReference>
<dbReference type="Pfam" id="PF13412">
    <property type="entry name" value="HTH_24"/>
    <property type="match status" value="1"/>
</dbReference>
<dbReference type="InterPro" id="IPR000600">
    <property type="entry name" value="ROK"/>
</dbReference>
<dbReference type="Pfam" id="PF00480">
    <property type="entry name" value="ROK"/>
    <property type="match status" value="1"/>
</dbReference>
<dbReference type="EMBL" id="JASNVK010000017">
    <property type="protein sequence ID" value="MDK4301353.1"/>
    <property type="molecule type" value="Genomic_DNA"/>
</dbReference>